<dbReference type="AlphaFoldDB" id="A0A2V3J608"/>
<dbReference type="OrthoDB" id="5855668at2759"/>
<reference evidence="3 4" key="1">
    <citation type="journal article" date="2018" name="Mol. Biol. Evol.">
        <title>Analysis of the draft genome of the red seaweed Gracilariopsis chorda provides insights into genome size evolution in Rhodophyta.</title>
        <authorList>
            <person name="Lee J."/>
            <person name="Yang E.C."/>
            <person name="Graf L."/>
            <person name="Yang J.H."/>
            <person name="Qiu H."/>
            <person name="Zel Zion U."/>
            <person name="Chan C.X."/>
            <person name="Stephens T.G."/>
            <person name="Weber A.P.M."/>
            <person name="Boo G.H."/>
            <person name="Boo S.M."/>
            <person name="Kim K.M."/>
            <person name="Shin Y."/>
            <person name="Jung M."/>
            <person name="Lee S.J."/>
            <person name="Yim H.S."/>
            <person name="Lee J.H."/>
            <person name="Bhattacharya D."/>
            <person name="Yoon H.S."/>
        </authorList>
    </citation>
    <scope>NUCLEOTIDE SEQUENCE [LARGE SCALE GENOMIC DNA]</scope>
    <source>
        <strain evidence="3 4">SKKU-2015</strain>
        <tissue evidence="3">Whole body</tissue>
    </source>
</reference>
<name>A0A2V3J608_9FLOR</name>
<dbReference type="InterPro" id="IPR000008">
    <property type="entry name" value="C2_dom"/>
</dbReference>
<feature type="region of interest" description="Disordered" evidence="1">
    <location>
        <begin position="1"/>
        <end position="26"/>
    </location>
</feature>
<dbReference type="PROSITE" id="PS50004">
    <property type="entry name" value="C2"/>
    <property type="match status" value="1"/>
</dbReference>
<dbReference type="Gene3D" id="2.60.40.150">
    <property type="entry name" value="C2 domain"/>
    <property type="match status" value="1"/>
</dbReference>
<evidence type="ECO:0000259" key="2">
    <source>
        <dbReference type="PROSITE" id="PS50004"/>
    </source>
</evidence>
<sequence>MSEIMHKSISEHTLSSVPSVDDDNMSVDSDMTAASNLTVTRTITRLEDFPKHKPPPIGTVLEEETPKPVQLVVEFLGGAAAATDNTREYIDALYSEPMEISVECQFLPKIDLFSNTDPFVVLHMRDTPRDKWRQIGRTESLVNCHFPRFVNKFSFSALPDQDMDKEILVKVYGKGSMKKASPLGHAMCSVWDIVVAPGQCKVMKMDSINKKKDTWVILSGDLKRSRGADRIVNINVKFDKSAKPKAKTFFMLNRALKKARWTPVYRSESHANPNREFNTATSTFAELFAGSESKPMRLEFYQKRSAIDPKLIGFVQVSVKQLRDMEEGKVLQWWSGQDGTAPGLVVLAKKEMTEESIDLWLAVTNE</sequence>
<dbReference type="Pfam" id="PF00168">
    <property type="entry name" value="C2"/>
    <property type="match status" value="1"/>
</dbReference>
<accession>A0A2V3J608</accession>
<dbReference type="GO" id="GO:0071277">
    <property type="term" value="P:cellular response to calcium ion"/>
    <property type="evidence" value="ECO:0007669"/>
    <property type="project" value="TreeGrafter"/>
</dbReference>
<dbReference type="PANTHER" id="PTHR10857">
    <property type="entry name" value="COPINE"/>
    <property type="match status" value="1"/>
</dbReference>
<feature type="domain" description="C2" evidence="2">
    <location>
        <begin position="78"/>
        <end position="203"/>
    </location>
</feature>
<feature type="compositionally biased region" description="Basic and acidic residues" evidence="1">
    <location>
        <begin position="1"/>
        <end position="10"/>
    </location>
</feature>
<dbReference type="STRING" id="448386.A0A2V3J608"/>
<dbReference type="Proteomes" id="UP000247409">
    <property type="component" value="Unassembled WGS sequence"/>
</dbReference>
<comment type="caution">
    <text evidence="3">The sequence shown here is derived from an EMBL/GenBank/DDBJ whole genome shotgun (WGS) entry which is preliminary data.</text>
</comment>
<proteinExistence type="predicted"/>
<evidence type="ECO:0000313" key="4">
    <source>
        <dbReference type="Proteomes" id="UP000247409"/>
    </source>
</evidence>
<organism evidence="3 4">
    <name type="scientific">Gracilariopsis chorda</name>
    <dbReference type="NCBI Taxonomy" id="448386"/>
    <lineage>
        <taxon>Eukaryota</taxon>
        <taxon>Rhodophyta</taxon>
        <taxon>Florideophyceae</taxon>
        <taxon>Rhodymeniophycidae</taxon>
        <taxon>Gracilariales</taxon>
        <taxon>Gracilariaceae</taxon>
        <taxon>Gracilariopsis</taxon>
    </lineage>
</organism>
<gene>
    <name evidence="3" type="ORF">BWQ96_00005</name>
</gene>
<dbReference type="InterPro" id="IPR035892">
    <property type="entry name" value="C2_domain_sf"/>
</dbReference>
<dbReference type="GO" id="GO:0005544">
    <property type="term" value="F:calcium-dependent phospholipid binding"/>
    <property type="evidence" value="ECO:0007669"/>
    <property type="project" value="InterPro"/>
</dbReference>
<dbReference type="EMBL" id="NBIV01000001">
    <property type="protein sequence ID" value="PXF49845.1"/>
    <property type="molecule type" value="Genomic_DNA"/>
</dbReference>
<keyword evidence="4" id="KW-1185">Reference proteome</keyword>
<evidence type="ECO:0000313" key="3">
    <source>
        <dbReference type="EMBL" id="PXF49845.1"/>
    </source>
</evidence>
<dbReference type="SUPFAM" id="SSF49562">
    <property type="entry name" value="C2 domain (Calcium/lipid-binding domain, CaLB)"/>
    <property type="match status" value="1"/>
</dbReference>
<protein>
    <submittedName>
        <fullName evidence="3">Copine-9</fullName>
    </submittedName>
</protein>
<evidence type="ECO:0000256" key="1">
    <source>
        <dbReference type="SAM" id="MobiDB-lite"/>
    </source>
</evidence>
<dbReference type="GO" id="GO:0005886">
    <property type="term" value="C:plasma membrane"/>
    <property type="evidence" value="ECO:0007669"/>
    <property type="project" value="TreeGrafter"/>
</dbReference>
<dbReference type="PANTHER" id="PTHR10857:SF106">
    <property type="entry name" value="C2 DOMAIN-CONTAINING PROTEIN"/>
    <property type="match status" value="1"/>
</dbReference>
<dbReference type="InterPro" id="IPR045052">
    <property type="entry name" value="Copine"/>
</dbReference>